<evidence type="ECO:0000313" key="3">
    <source>
        <dbReference type="EMBL" id="KON84445.1"/>
    </source>
</evidence>
<organism evidence="3 4">
    <name type="scientific">Rossellomorea marisflavi</name>
    <dbReference type="NCBI Taxonomy" id="189381"/>
    <lineage>
        <taxon>Bacteria</taxon>
        <taxon>Bacillati</taxon>
        <taxon>Bacillota</taxon>
        <taxon>Bacilli</taxon>
        <taxon>Bacillales</taxon>
        <taxon>Bacillaceae</taxon>
        <taxon>Rossellomorea</taxon>
    </lineage>
</organism>
<protein>
    <submittedName>
        <fullName evidence="3">Arylamine N-acetyltransferase</fullName>
    </submittedName>
</protein>
<dbReference type="Gene3D" id="3.30.2140.20">
    <property type="match status" value="1"/>
</dbReference>
<comment type="caution">
    <text evidence="3">The sequence shown here is derived from an EMBL/GenBank/DDBJ whole genome shotgun (WGS) entry which is preliminary data.</text>
</comment>
<evidence type="ECO:0000313" key="4">
    <source>
        <dbReference type="Proteomes" id="UP000037405"/>
    </source>
</evidence>
<dbReference type="PANTHER" id="PTHR11786:SF0">
    <property type="entry name" value="ARYLAMINE N-ACETYLTRANSFERASE 4-RELATED"/>
    <property type="match status" value="1"/>
</dbReference>
<keyword evidence="3" id="KW-0808">Transferase</keyword>
<dbReference type="EMBL" id="LGUE01000004">
    <property type="protein sequence ID" value="KON84445.1"/>
    <property type="molecule type" value="Genomic_DNA"/>
</dbReference>
<dbReference type="PATRIC" id="fig|189381.12.peg.2061"/>
<dbReference type="Pfam" id="PF00797">
    <property type="entry name" value="Acetyltransf_2"/>
    <property type="match status" value="1"/>
</dbReference>
<dbReference type="PANTHER" id="PTHR11786">
    <property type="entry name" value="N-HYDROXYARYLAMINE O-ACETYLTRANSFERASE"/>
    <property type="match status" value="1"/>
</dbReference>
<evidence type="ECO:0000256" key="1">
    <source>
        <dbReference type="ARBA" id="ARBA00006547"/>
    </source>
</evidence>
<dbReference type="SUPFAM" id="SSF54001">
    <property type="entry name" value="Cysteine proteinases"/>
    <property type="match status" value="1"/>
</dbReference>
<dbReference type="InterPro" id="IPR001447">
    <property type="entry name" value="Arylamine_N-AcTrfase"/>
</dbReference>
<dbReference type="RefSeq" id="WP_053428044.1">
    <property type="nucleotide sequence ID" value="NZ_LGUE01000004.1"/>
</dbReference>
<dbReference type="PRINTS" id="PR01543">
    <property type="entry name" value="ANATRNSFRASE"/>
</dbReference>
<name>A0A0M0G3R7_9BACI</name>
<comment type="similarity">
    <text evidence="1 2">Belongs to the arylamine N-acetyltransferase family.</text>
</comment>
<dbReference type="Proteomes" id="UP000037405">
    <property type="component" value="Unassembled WGS sequence"/>
</dbReference>
<dbReference type="InterPro" id="IPR053710">
    <property type="entry name" value="Arylamine_NAT_domain_sf"/>
</dbReference>
<keyword evidence="4" id="KW-1185">Reference proteome</keyword>
<sequence length="258" mass="29017">MENVQQDVNRRIGMEERWSPAFAEIPVLLEAFAKAVPFENMAIIEDRLTPFSEQSLKEKILVRGEGGLCYDLNGLLYLYLKEAGFSVTLVRGVVYHQGKGDFHDIGRTHVLILLEHGGESWVVDGGFGGNIPLKPVPLTGEVVTSANGDFRIAKEDTSHGDYILQMKLSYRSDEWQNGYAFDTTKPVTDLNELAEVQKTVSVHPESPFNRSPLLIKRTDTGSVTLTKGSMTEWDDGRLSKKDLDDDSFNEYRKKRFNA</sequence>
<gene>
    <name evidence="3" type="ORF">AF331_10290</name>
</gene>
<dbReference type="STRING" id="189381.GCA_900166615_01832"/>
<reference evidence="4" key="1">
    <citation type="submission" date="2015-07" db="EMBL/GenBank/DDBJ databases">
        <title>Fjat-14235 jcm11544.</title>
        <authorList>
            <person name="Liu B."/>
            <person name="Wang J."/>
            <person name="Zhu Y."/>
            <person name="Liu G."/>
            <person name="Chen Q."/>
            <person name="Chen Z."/>
            <person name="Lan J."/>
            <person name="Che J."/>
            <person name="Ge C."/>
            <person name="Shi H."/>
            <person name="Pan Z."/>
            <person name="Liu X."/>
        </authorList>
    </citation>
    <scope>NUCLEOTIDE SEQUENCE [LARGE SCALE GENOMIC DNA]</scope>
    <source>
        <strain evidence="4">JCM 11544</strain>
    </source>
</reference>
<dbReference type="AlphaFoldDB" id="A0A0M0G3R7"/>
<dbReference type="GO" id="GO:0016407">
    <property type="term" value="F:acetyltransferase activity"/>
    <property type="evidence" value="ECO:0007669"/>
    <property type="project" value="InterPro"/>
</dbReference>
<proteinExistence type="inferred from homology"/>
<dbReference type="OrthoDB" id="7181050at2"/>
<accession>A0A0M0G3R7</accession>
<evidence type="ECO:0000256" key="2">
    <source>
        <dbReference type="RuleBase" id="RU003452"/>
    </source>
</evidence>
<dbReference type="InterPro" id="IPR038765">
    <property type="entry name" value="Papain-like_cys_pep_sf"/>
</dbReference>